<gene>
    <name evidence="5" type="ORF">BECKDK2373B_GA0170837_104717</name>
    <name evidence="4" type="ORF">BECKDK2373C_GA0170839_102921</name>
</gene>
<reference evidence="5" key="1">
    <citation type="submission" date="2019-02" db="EMBL/GenBank/DDBJ databases">
        <authorList>
            <person name="Gruber-Vodicka R. H."/>
            <person name="Seah K. B. B."/>
        </authorList>
    </citation>
    <scope>NUCLEOTIDE SEQUENCE</scope>
    <source>
        <strain evidence="4">BECK_DK161</strain>
        <strain evidence="5">BECK_DK47</strain>
    </source>
</reference>
<sequence length="88" mass="10073">MNQIAKLFVNGRSQAVRLPAAFRFDAKEIFIRRDPETGDVILSRRPHTWDGFFDKLQRATAPGDFLDARERSQGMPQQDRDPLEGWGG</sequence>
<evidence type="ECO:0000256" key="1">
    <source>
        <dbReference type="PROSITE-ProRule" id="PRU01076"/>
    </source>
</evidence>
<keyword evidence="1" id="KW-0238">DNA-binding</keyword>
<evidence type="ECO:0000259" key="3">
    <source>
        <dbReference type="PROSITE" id="PS51740"/>
    </source>
</evidence>
<evidence type="ECO:0000256" key="2">
    <source>
        <dbReference type="SAM" id="MobiDB-lite"/>
    </source>
</evidence>
<proteinExistence type="predicted"/>
<accession>A0A450SLS0</accession>
<organism evidence="5">
    <name type="scientific">Candidatus Kentrum sp. DK</name>
    <dbReference type="NCBI Taxonomy" id="2126562"/>
    <lineage>
        <taxon>Bacteria</taxon>
        <taxon>Pseudomonadati</taxon>
        <taxon>Pseudomonadota</taxon>
        <taxon>Gammaproteobacteria</taxon>
        <taxon>Candidatus Kentrum</taxon>
    </lineage>
</organism>
<dbReference type="InterPro" id="IPR037914">
    <property type="entry name" value="SpoVT-AbrB_sf"/>
</dbReference>
<dbReference type="InterPro" id="IPR007159">
    <property type="entry name" value="SpoVT-AbrB_dom"/>
</dbReference>
<evidence type="ECO:0000313" key="4">
    <source>
        <dbReference type="EMBL" id="VFJ50555.1"/>
    </source>
</evidence>
<dbReference type="EMBL" id="CAADEY010000029">
    <property type="protein sequence ID" value="VFJ50555.1"/>
    <property type="molecule type" value="Genomic_DNA"/>
</dbReference>
<name>A0A450SLS0_9GAMM</name>
<dbReference type="GO" id="GO:0003677">
    <property type="term" value="F:DNA binding"/>
    <property type="evidence" value="ECO:0007669"/>
    <property type="project" value="UniProtKB-UniRule"/>
</dbReference>
<evidence type="ECO:0000313" key="5">
    <source>
        <dbReference type="EMBL" id="VFJ54572.1"/>
    </source>
</evidence>
<dbReference type="PROSITE" id="PS51740">
    <property type="entry name" value="SPOVT_ABRB"/>
    <property type="match status" value="1"/>
</dbReference>
<dbReference type="AlphaFoldDB" id="A0A450SLS0"/>
<feature type="domain" description="SpoVT-AbrB" evidence="3">
    <location>
        <begin position="5"/>
        <end position="47"/>
    </location>
</feature>
<dbReference type="SUPFAM" id="SSF89447">
    <property type="entry name" value="AbrB/MazE/MraZ-like"/>
    <property type="match status" value="1"/>
</dbReference>
<protein>
    <submittedName>
        <fullName evidence="5">Antitoxin VapB</fullName>
    </submittedName>
</protein>
<dbReference type="Gene3D" id="2.10.260.10">
    <property type="match status" value="1"/>
</dbReference>
<feature type="compositionally biased region" description="Basic and acidic residues" evidence="2">
    <location>
        <begin position="66"/>
        <end position="88"/>
    </location>
</feature>
<feature type="region of interest" description="Disordered" evidence="2">
    <location>
        <begin position="65"/>
        <end position="88"/>
    </location>
</feature>
<dbReference type="EMBL" id="CAADEX010000047">
    <property type="protein sequence ID" value="VFJ54572.1"/>
    <property type="molecule type" value="Genomic_DNA"/>
</dbReference>